<feature type="region of interest" description="Disordered" evidence="1">
    <location>
        <begin position="31"/>
        <end position="57"/>
    </location>
</feature>
<dbReference type="EMBL" id="JAGYPJ010000001">
    <property type="protein sequence ID" value="MBS4200966.1"/>
    <property type="molecule type" value="Genomic_DNA"/>
</dbReference>
<dbReference type="InterPro" id="IPR031571">
    <property type="entry name" value="RcpC_dom"/>
</dbReference>
<dbReference type="AlphaFoldDB" id="A0A942TMF0"/>
<dbReference type="NCBIfam" id="TIGR03177">
    <property type="entry name" value="pilus_cpaB"/>
    <property type="match status" value="1"/>
</dbReference>
<feature type="transmembrane region" description="Helical" evidence="2">
    <location>
        <begin position="6"/>
        <end position="25"/>
    </location>
</feature>
<keyword evidence="2" id="KW-0812">Transmembrane</keyword>
<comment type="caution">
    <text evidence="4">The sequence shown here is derived from an EMBL/GenBank/DDBJ whole genome shotgun (WGS) entry which is preliminary data.</text>
</comment>
<proteinExistence type="predicted"/>
<accession>A0A942TMF0</accession>
<evidence type="ECO:0000259" key="3">
    <source>
        <dbReference type="Pfam" id="PF16976"/>
    </source>
</evidence>
<reference evidence="4 5" key="1">
    <citation type="submission" date="2021-05" db="EMBL/GenBank/DDBJ databases">
        <title>Novel Bacillus species.</title>
        <authorList>
            <person name="Liu G."/>
        </authorList>
    </citation>
    <scope>NUCLEOTIDE SEQUENCE [LARGE SCALE GENOMIC DNA]</scope>
    <source>
        <strain evidence="4 5">FJAT-49732</strain>
    </source>
</reference>
<feature type="domain" description="Flp pilus assembly protein RcpC/CpaB" evidence="3">
    <location>
        <begin position="71"/>
        <end position="169"/>
    </location>
</feature>
<sequence>MNTKKIWLFAMVFGILATLMMFMMVSGEPKKSAQPAPTEVAGAKDKENEEKVAEKVDVEEPKGNEMLPFSKGNRAISIAVNDPQGVAGFITPGSFVDIVSIMTVPEEYKDKQHDAATLLLQNVKILAIGHAVDDEETRKRYQMVTIEVTPREGLALGFATKNDLYLMLRNEGDDKLEPEHTHIHADDLHEGVFR</sequence>
<evidence type="ECO:0000313" key="5">
    <source>
        <dbReference type="Proteomes" id="UP000682713"/>
    </source>
</evidence>
<feature type="compositionally biased region" description="Basic and acidic residues" evidence="1">
    <location>
        <begin position="42"/>
        <end position="57"/>
    </location>
</feature>
<dbReference type="RefSeq" id="WP_213111493.1">
    <property type="nucleotide sequence ID" value="NZ_JAGYPJ010000001.1"/>
</dbReference>
<keyword evidence="2" id="KW-1133">Transmembrane helix</keyword>
<evidence type="ECO:0000313" key="4">
    <source>
        <dbReference type="EMBL" id="MBS4200966.1"/>
    </source>
</evidence>
<keyword evidence="5" id="KW-1185">Reference proteome</keyword>
<dbReference type="InterPro" id="IPR017592">
    <property type="entry name" value="Pilus_assmbl_Flp-typ_CpaB"/>
</dbReference>
<organism evidence="4 5">
    <name type="scientific">Lederbergia citrisecunda</name>
    <dbReference type="NCBI Taxonomy" id="2833583"/>
    <lineage>
        <taxon>Bacteria</taxon>
        <taxon>Bacillati</taxon>
        <taxon>Bacillota</taxon>
        <taxon>Bacilli</taxon>
        <taxon>Bacillales</taxon>
        <taxon>Bacillaceae</taxon>
        <taxon>Lederbergia</taxon>
    </lineage>
</organism>
<gene>
    <name evidence="4" type="primary">cpaB</name>
    <name evidence="4" type="ORF">KHA93_15115</name>
</gene>
<dbReference type="Proteomes" id="UP000682713">
    <property type="component" value="Unassembled WGS sequence"/>
</dbReference>
<evidence type="ECO:0000256" key="2">
    <source>
        <dbReference type="SAM" id="Phobius"/>
    </source>
</evidence>
<evidence type="ECO:0000256" key="1">
    <source>
        <dbReference type="SAM" id="MobiDB-lite"/>
    </source>
</evidence>
<name>A0A942TMF0_9BACI</name>
<protein>
    <submittedName>
        <fullName evidence="4">Flp pilus assembly protein CpaB</fullName>
    </submittedName>
</protein>
<keyword evidence="2" id="KW-0472">Membrane</keyword>
<dbReference type="Pfam" id="PF16976">
    <property type="entry name" value="RcpC"/>
    <property type="match status" value="1"/>
</dbReference>